<keyword evidence="2" id="KW-1185">Reference proteome</keyword>
<comment type="caution">
    <text evidence="1">The sequence shown here is derived from an EMBL/GenBank/DDBJ whole genome shotgun (WGS) entry which is preliminary data.</text>
</comment>
<dbReference type="Proteomes" id="UP001230156">
    <property type="component" value="Unassembled WGS sequence"/>
</dbReference>
<dbReference type="RefSeq" id="WP_379959989.1">
    <property type="nucleotide sequence ID" value="NZ_JAUYVI010000007.1"/>
</dbReference>
<gene>
    <name evidence="1" type="ORF">Q8A70_22930</name>
</gene>
<sequence>MPVMLEPKLTASGPENARAGRLALMHIRQDLRLGFIAHVAERPILHFVPLLPADRLQFAPLATAGQSFADLGEEVLLGCLPGLDTILMSGHEGNDRIGCLLLNGEGAAAIAITPNDEGDARYYTFATGEVGFARPDARAIVTKWSISLGVQERRAKIADITALRPADEA</sequence>
<evidence type="ECO:0000313" key="2">
    <source>
        <dbReference type="Proteomes" id="UP001230156"/>
    </source>
</evidence>
<protein>
    <submittedName>
        <fullName evidence="1">Uncharacterized protein</fullName>
    </submittedName>
</protein>
<accession>A0ABU0YS81</accession>
<dbReference type="EMBL" id="JAUYVI010000007">
    <property type="protein sequence ID" value="MDQ7250562.1"/>
    <property type="molecule type" value="Genomic_DNA"/>
</dbReference>
<organism evidence="1 2">
    <name type="scientific">Dongia sedimenti</name>
    <dbReference type="NCBI Taxonomy" id="3064282"/>
    <lineage>
        <taxon>Bacteria</taxon>
        <taxon>Pseudomonadati</taxon>
        <taxon>Pseudomonadota</taxon>
        <taxon>Alphaproteobacteria</taxon>
        <taxon>Rhodospirillales</taxon>
        <taxon>Dongiaceae</taxon>
        <taxon>Dongia</taxon>
    </lineage>
</organism>
<reference evidence="2" key="1">
    <citation type="submission" date="2023-08" db="EMBL/GenBank/DDBJ databases">
        <title>Rhodospirillaceae gen. nov., a novel taxon isolated from the Yangtze River Yuezi River estuary sludge.</title>
        <authorList>
            <person name="Ruan L."/>
        </authorList>
    </citation>
    <scope>NUCLEOTIDE SEQUENCE [LARGE SCALE GENOMIC DNA]</scope>
    <source>
        <strain evidence="2">R-7</strain>
    </source>
</reference>
<proteinExistence type="predicted"/>
<name>A0ABU0YS81_9PROT</name>
<evidence type="ECO:0000313" key="1">
    <source>
        <dbReference type="EMBL" id="MDQ7250562.1"/>
    </source>
</evidence>